<proteinExistence type="predicted"/>
<keyword evidence="1" id="KW-0812">Transmembrane</keyword>
<protein>
    <submittedName>
        <fullName evidence="2">Uncharacterized protein</fullName>
    </submittedName>
</protein>
<evidence type="ECO:0000313" key="3">
    <source>
        <dbReference type="Proteomes" id="UP001222800"/>
    </source>
</evidence>
<evidence type="ECO:0000313" key="2">
    <source>
        <dbReference type="EMBL" id="WFD11784.1"/>
    </source>
</evidence>
<keyword evidence="3" id="KW-1185">Reference proteome</keyword>
<organism evidence="2 3">
    <name type="scientific">Tepidibacter hydrothermalis</name>
    <dbReference type="NCBI Taxonomy" id="3036126"/>
    <lineage>
        <taxon>Bacteria</taxon>
        <taxon>Bacillati</taxon>
        <taxon>Bacillota</taxon>
        <taxon>Clostridia</taxon>
        <taxon>Peptostreptococcales</taxon>
        <taxon>Peptostreptococcaceae</taxon>
        <taxon>Tepidibacter</taxon>
    </lineage>
</organism>
<reference evidence="2 3" key="1">
    <citation type="submission" date="2023-03" db="EMBL/GenBank/DDBJ databases">
        <title>Complete genome sequence of Tepidibacter sp. SWIR-1, isolated from a deep-sea hydrothermal vent.</title>
        <authorList>
            <person name="Li X."/>
        </authorList>
    </citation>
    <scope>NUCLEOTIDE SEQUENCE [LARGE SCALE GENOMIC DNA]</scope>
    <source>
        <strain evidence="2 3">SWIR-1</strain>
    </source>
</reference>
<name>A0ABY8EFQ2_9FIRM</name>
<feature type="transmembrane region" description="Helical" evidence="1">
    <location>
        <begin position="57"/>
        <end position="82"/>
    </location>
</feature>
<dbReference type="EMBL" id="CP120733">
    <property type="protein sequence ID" value="WFD11784.1"/>
    <property type="molecule type" value="Genomic_DNA"/>
</dbReference>
<sequence length="109" mass="12032">MLEIKKINFVSFIKLCAVIACSWGIVLGLLLFISSIFGGNVYCNFGSIHITGVIAGIMNMFLFPIIITIGGILLSVVIYLPFKFINAYVLKGIKLKGVFNIIEENKDLE</sequence>
<keyword evidence="1" id="KW-0472">Membrane</keyword>
<keyword evidence="1" id="KW-1133">Transmembrane helix</keyword>
<gene>
    <name evidence="2" type="ORF">P4S50_06830</name>
</gene>
<dbReference type="RefSeq" id="WP_277733946.1">
    <property type="nucleotide sequence ID" value="NZ_CP120733.1"/>
</dbReference>
<accession>A0ABY8EFQ2</accession>
<evidence type="ECO:0000256" key="1">
    <source>
        <dbReference type="SAM" id="Phobius"/>
    </source>
</evidence>
<feature type="transmembrane region" description="Helical" evidence="1">
    <location>
        <begin position="12"/>
        <end position="37"/>
    </location>
</feature>
<dbReference type="Proteomes" id="UP001222800">
    <property type="component" value="Chromosome"/>
</dbReference>